<evidence type="ECO:0000313" key="4">
    <source>
        <dbReference type="Proteomes" id="UP000396862"/>
    </source>
</evidence>
<keyword evidence="2" id="KW-0472">Membrane</keyword>
<feature type="region of interest" description="Disordered" evidence="1">
    <location>
        <begin position="92"/>
        <end position="153"/>
    </location>
</feature>
<proteinExistence type="predicted"/>
<gene>
    <name evidence="3" type="ORF">JCM18694_04280</name>
</gene>
<protein>
    <submittedName>
        <fullName evidence="3">Uncharacterized protein</fullName>
    </submittedName>
</protein>
<feature type="compositionally biased region" description="Basic and acidic residues" evidence="1">
    <location>
        <begin position="114"/>
        <end position="123"/>
    </location>
</feature>
<keyword evidence="4" id="KW-1185">Reference proteome</keyword>
<dbReference type="Proteomes" id="UP000396862">
    <property type="component" value="Unassembled WGS sequence"/>
</dbReference>
<evidence type="ECO:0000256" key="1">
    <source>
        <dbReference type="SAM" id="MobiDB-lite"/>
    </source>
</evidence>
<evidence type="ECO:0000313" key="3">
    <source>
        <dbReference type="EMBL" id="GET20182.1"/>
    </source>
</evidence>
<sequence>MLSNMVLLTQINTAGVGDYVFIILIIVVSIVQAINKQRKKERMKQMQDNGGNNGWEQPKQQREPYNPMDEKREDPFGTLFDRMEEVFDPVQYPSQEPEPEMEMTNNKVGQPEISNKKVEEIITKSRQAKMPGDITATSVYHKGKKEPLKKSIRRDFDPRKAVIYSEIINRKY</sequence>
<evidence type="ECO:0000256" key="2">
    <source>
        <dbReference type="SAM" id="Phobius"/>
    </source>
</evidence>
<organism evidence="3 4">
    <name type="scientific">Prolixibacter denitrificans</name>
    <dbReference type="NCBI Taxonomy" id="1541063"/>
    <lineage>
        <taxon>Bacteria</taxon>
        <taxon>Pseudomonadati</taxon>
        <taxon>Bacteroidota</taxon>
        <taxon>Bacteroidia</taxon>
        <taxon>Marinilabiliales</taxon>
        <taxon>Prolixibacteraceae</taxon>
        <taxon>Prolixibacter</taxon>
    </lineage>
</organism>
<keyword evidence="2" id="KW-1133">Transmembrane helix</keyword>
<comment type="caution">
    <text evidence="3">The sequence shown here is derived from an EMBL/GenBank/DDBJ whole genome shotgun (WGS) entry which is preliminary data.</text>
</comment>
<feature type="transmembrane region" description="Helical" evidence="2">
    <location>
        <begin position="16"/>
        <end position="34"/>
    </location>
</feature>
<feature type="region of interest" description="Disordered" evidence="1">
    <location>
        <begin position="41"/>
        <end position="75"/>
    </location>
</feature>
<accession>A0ABQ0ZFD7</accession>
<keyword evidence="2" id="KW-0812">Transmembrane</keyword>
<name>A0ABQ0ZFD7_9BACT</name>
<dbReference type="EMBL" id="BLAU01000001">
    <property type="protein sequence ID" value="GET20182.1"/>
    <property type="molecule type" value="Genomic_DNA"/>
</dbReference>
<reference evidence="3 4" key="1">
    <citation type="submission" date="2019-10" db="EMBL/GenBank/DDBJ databases">
        <title>Prolixibacter strains distinguished by the presence of nitrate reductase genes were adept at nitrate-dependent anaerobic corrosion of metallic iron and carbon steel.</title>
        <authorList>
            <person name="Iino T."/>
            <person name="Shono N."/>
            <person name="Ito K."/>
            <person name="Nakamura R."/>
            <person name="Sueoka K."/>
            <person name="Harayama S."/>
            <person name="Ohkuma M."/>
        </authorList>
    </citation>
    <scope>NUCLEOTIDE SEQUENCE [LARGE SCALE GENOMIC DNA]</scope>
    <source>
        <strain evidence="3 4">MIC1-1</strain>
    </source>
</reference>